<dbReference type="Pfam" id="PF00440">
    <property type="entry name" value="TetR_N"/>
    <property type="match status" value="1"/>
</dbReference>
<proteinExistence type="predicted"/>
<dbReference type="OrthoDB" id="135877at2157"/>
<dbReference type="PATRIC" id="fig|1227496.3.peg.3889"/>
<keyword evidence="1 2" id="KW-0238">DNA-binding</keyword>
<evidence type="ECO:0000256" key="1">
    <source>
        <dbReference type="ARBA" id="ARBA00023125"/>
    </source>
</evidence>
<dbReference type="PROSITE" id="PS50977">
    <property type="entry name" value="HTH_TETR_2"/>
    <property type="match status" value="1"/>
</dbReference>
<dbReference type="Proteomes" id="UP000011632">
    <property type="component" value="Unassembled WGS sequence"/>
</dbReference>
<dbReference type="STRING" id="1227496.C489_19411"/>
<gene>
    <name evidence="4" type="ORF">C489_19411</name>
</gene>
<accession>L9XPA7</accession>
<dbReference type="Gene3D" id="1.10.357.10">
    <property type="entry name" value="Tetracycline Repressor, domain 2"/>
    <property type="match status" value="1"/>
</dbReference>
<evidence type="ECO:0000259" key="3">
    <source>
        <dbReference type="PROSITE" id="PS50977"/>
    </source>
</evidence>
<organism evidence="4 5">
    <name type="scientific">Natrinema versiforme JCM 10478</name>
    <dbReference type="NCBI Taxonomy" id="1227496"/>
    <lineage>
        <taxon>Archaea</taxon>
        <taxon>Methanobacteriati</taxon>
        <taxon>Methanobacteriota</taxon>
        <taxon>Stenosarchaea group</taxon>
        <taxon>Halobacteria</taxon>
        <taxon>Halobacteriales</taxon>
        <taxon>Natrialbaceae</taxon>
        <taxon>Natrinema</taxon>
    </lineage>
</organism>
<keyword evidence="5" id="KW-1185">Reference proteome</keyword>
<evidence type="ECO:0000313" key="4">
    <source>
        <dbReference type="EMBL" id="ELY63266.1"/>
    </source>
</evidence>
<dbReference type="GO" id="GO:0003677">
    <property type="term" value="F:DNA binding"/>
    <property type="evidence" value="ECO:0007669"/>
    <property type="project" value="UniProtKB-UniRule"/>
</dbReference>
<comment type="caution">
    <text evidence="4">The sequence shown here is derived from an EMBL/GenBank/DDBJ whole genome shotgun (WGS) entry which is preliminary data.</text>
</comment>
<name>L9XPA7_9EURY</name>
<dbReference type="InterPro" id="IPR009057">
    <property type="entry name" value="Homeodomain-like_sf"/>
</dbReference>
<evidence type="ECO:0000256" key="2">
    <source>
        <dbReference type="PROSITE-ProRule" id="PRU00335"/>
    </source>
</evidence>
<feature type="DNA-binding region" description="H-T-H motif" evidence="2">
    <location>
        <begin position="25"/>
        <end position="44"/>
    </location>
</feature>
<evidence type="ECO:0000313" key="5">
    <source>
        <dbReference type="Proteomes" id="UP000011632"/>
    </source>
</evidence>
<dbReference type="EMBL" id="AOID01000062">
    <property type="protein sequence ID" value="ELY63266.1"/>
    <property type="molecule type" value="Genomic_DNA"/>
</dbReference>
<dbReference type="InterPro" id="IPR001647">
    <property type="entry name" value="HTH_TetR"/>
</dbReference>
<dbReference type="AlphaFoldDB" id="L9XPA7"/>
<sequence length="72" mass="7680">MDDPTTAILNTAYQALCTHGSAALTVRDIAAESSMSKASNHYHYVGKDDPFVALLDSIETDLLAEPAAEGRQ</sequence>
<reference evidence="4 5" key="1">
    <citation type="journal article" date="2014" name="PLoS Genet.">
        <title>Phylogenetically driven sequencing of extremely halophilic archaea reveals strategies for static and dynamic osmo-response.</title>
        <authorList>
            <person name="Becker E.A."/>
            <person name="Seitzer P.M."/>
            <person name="Tritt A."/>
            <person name="Larsen D."/>
            <person name="Krusor M."/>
            <person name="Yao A.I."/>
            <person name="Wu D."/>
            <person name="Madern D."/>
            <person name="Eisen J.A."/>
            <person name="Darling A.E."/>
            <person name="Facciotti M.T."/>
        </authorList>
    </citation>
    <scope>NUCLEOTIDE SEQUENCE [LARGE SCALE GENOMIC DNA]</scope>
    <source>
        <strain evidence="4 5">JCM 10478</strain>
    </source>
</reference>
<dbReference type="RefSeq" id="WP_006432974.1">
    <property type="nucleotide sequence ID" value="NZ_AOID01000062.1"/>
</dbReference>
<feature type="domain" description="HTH tetR-type" evidence="3">
    <location>
        <begin position="2"/>
        <end position="62"/>
    </location>
</feature>
<protein>
    <submittedName>
        <fullName evidence="4">TetR family transcriptional regulator</fullName>
    </submittedName>
</protein>
<dbReference type="SUPFAM" id="SSF46689">
    <property type="entry name" value="Homeodomain-like"/>
    <property type="match status" value="1"/>
</dbReference>